<dbReference type="Pfam" id="PF00356">
    <property type="entry name" value="LacI"/>
    <property type="match status" value="1"/>
</dbReference>
<reference evidence="5" key="2">
    <citation type="submission" date="2020-09" db="EMBL/GenBank/DDBJ databases">
        <authorList>
            <person name="Sun Q."/>
            <person name="Kim S."/>
        </authorList>
    </citation>
    <scope>NUCLEOTIDE SEQUENCE</scope>
    <source>
        <strain evidence="5">KCTC 32513</strain>
    </source>
</reference>
<evidence type="ECO:0000313" key="5">
    <source>
        <dbReference type="EMBL" id="GHA91261.1"/>
    </source>
</evidence>
<keyword evidence="1" id="KW-0805">Transcription regulation</keyword>
<dbReference type="SMART" id="SM00354">
    <property type="entry name" value="HTH_LACI"/>
    <property type="match status" value="1"/>
</dbReference>
<dbReference type="Proteomes" id="UP000634004">
    <property type="component" value="Unassembled WGS sequence"/>
</dbReference>
<accession>A0A8J3G1W2</accession>
<dbReference type="PROSITE" id="PS00356">
    <property type="entry name" value="HTH_LACI_1"/>
    <property type="match status" value="1"/>
</dbReference>
<dbReference type="PANTHER" id="PTHR30146:SF153">
    <property type="entry name" value="LACTOSE OPERON REPRESSOR"/>
    <property type="match status" value="1"/>
</dbReference>
<dbReference type="SUPFAM" id="SSF53822">
    <property type="entry name" value="Periplasmic binding protein-like I"/>
    <property type="match status" value="1"/>
</dbReference>
<dbReference type="EMBL" id="BMZH01000004">
    <property type="protein sequence ID" value="GHA91261.1"/>
    <property type="molecule type" value="Genomic_DNA"/>
</dbReference>
<dbReference type="Gene3D" id="3.40.50.2300">
    <property type="match status" value="2"/>
</dbReference>
<dbReference type="CDD" id="cd01392">
    <property type="entry name" value="HTH_LacI"/>
    <property type="match status" value="1"/>
</dbReference>
<protein>
    <submittedName>
        <fullName evidence="5">LacI family transcriptional regulator</fullName>
    </submittedName>
</protein>
<keyword evidence="3" id="KW-0804">Transcription</keyword>
<proteinExistence type="predicted"/>
<evidence type="ECO:0000313" key="6">
    <source>
        <dbReference type="Proteomes" id="UP000634004"/>
    </source>
</evidence>
<evidence type="ECO:0000256" key="2">
    <source>
        <dbReference type="ARBA" id="ARBA00023125"/>
    </source>
</evidence>
<dbReference type="CDD" id="cd01545">
    <property type="entry name" value="PBP1_SalR"/>
    <property type="match status" value="1"/>
</dbReference>
<evidence type="ECO:0000256" key="3">
    <source>
        <dbReference type="ARBA" id="ARBA00023163"/>
    </source>
</evidence>
<dbReference type="GO" id="GO:0003700">
    <property type="term" value="F:DNA-binding transcription factor activity"/>
    <property type="evidence" value="ECO:0007669"/>
    <property type="project" value="TreeGrafter"/>
</dbReference>
<name>A0A8J3G1W2_9PROT</name>
<dbReference type="InterPro" id="IPR000843">
    <property type="entry name" value="HTH_LacI"/>
</dbReference>
<dbReference type="InterPro" id="IPR010982">
    <property type="entry name" value="Lambda_DNA-bd_dom_sf"/>
</dbReference>
<evidence type="ECO:0000256" key="1">
    <source>
        <dbReference type="ARBA" id="ARBA00023015"/>
    </source>
</evidence>
<evidence type="ECO:0000259" key="4">
    <source>
        <dbReference type="PROSITE" id="PS50932"/>
    </source>
</evidence>
<dbReference type="Gene3D" id="1.10.260.40">
    <property type="entry name" value="lambda repressor-like DNA-binding domains"/>
    <property type="match status" value="1"/>
</dbReference>
<reference evidence="5" key="1">
    <citation type="journal article" date="2014" name="Int. J. Syst. Evol. Microbiol.">
        <title>Complete genome sequence of Corynebacterium casei LMG S-19264T (=DSM 44701T), isolated from a smear-ripened cheese.</title>
        <authorList>
            <consortium name="US DOE Joint Genome Institute (JGI-PGF)"/>
            <person name="Walter F."/>
            <person name="Albersmeier A."/>
            <person name="Kalinowski J."/>
            <person name="Ruckert C."/>
        </authorList>
    </citation>
    <scope>NUCLEOTIDE SEQUENCE</scope>
    <source>
        <strain evidence="5">KCTC 32513</strain>
    </source>
</reference>
<dbReference type="SUPFAM" id="SSF47413">
    <property type="entry name" value="lambda repressor-like DNA-binding domains"/>
    <property type="match status" value="1"/>
</dbReference>
<dbReference type="PRINTS" id="PR00036">
    <property type="entry name" value="HTHLACI"/>
</dbReference>
<dbReference type="Pfam" id="PF13377">
    <property type="entry name" value="Peripla_BP_3"/>
    <property type="match status" value="1"/>
</dbReference>
<sequence>MKTTITDVAKQAGVSMKTVSRVLNSEPNVAKATRERVLEAAAELQYRPNLAARGLASSRSYLIALLYDNPNPNYIIQIQRGAIEACRRHGYHLLLEPMTREQASGPDVGSLLSRLGVDGVILTPPLSDSIPLRREMEALGLRYVAIAPGDVGTVPTVRMDDVKAATEMVTYLIEQGHRDIGFIIGHPDHIASSKRQDGFEAAMRTAGLTLDESRIIQGDFKFRSGVKAAETLLKDSANRPTAIFASNDDMAAGVVSVAGRLGIDVPSELSVCGFDNTAIAQIIWPKLTTVAQPILQMGRKAAEVLLDRSQNDDPVVHTLDFEILVRESTGKPK</sequence>
<feature type="domain" description="HTH lacI-type" evidence="4">
    <location>
        <begin position="3"/>
        <end position="57"/>
    </location>
</feature>
<dbReference type="PROSITE" id="PS50932">
    <property type="entry name" value="HTH_LACI_2"/>
    <property type="match status" value="1"/>
</dbReference>
<organism evidence="5 6">
    <name type="scientific">Algimonas arctica</name>
    <dbReference type="NCBI Taxonomy" id="1479486"/>
    <lineage>
        <taxon>Bacteria</taxon>
        <taxon>Pseudomonadati</taxon>
        <taxon>Pseudomonadota</taxon>
        <taxon>Alphaproteobacteria</taxon>
        <taxon>Maricaulales</taxon>
        <taxon>Robiginitomaculaceae</taxon>
        <taxon>Algimonas</taxon>
    </lineage>
</organism>
<dbReference type="PANTHER" id="PTHR30146">
    <property type="entry name" value="LACI-RELATED TRANSCRIPTIONAL REPRESSOR"/>
    <property type="match status" value="1"/>
</dbReference>
<gene>
    <name evidence="5" type="ORF">GCM10009069_13040</name>
</gene>
<dbReference type="InterPro" id="IPR046335">
    <property type="entry name" value="LacI/GalR-like_sensor"/>
</dbReference>
<comment type="caution">
    <text evidence="5">The sequence shown here is derived from an EMBL/GenBank/DDBJ whole genome shotgun (WGS) entry which is preliminary data.</text>
</comment>
<dbReference type="RefSeq" id="WP_189496642.1">
    <property type="nucleotide sequence ID" value="NZ_BMZH01000004.1"/>
</dbReference>
<keyword evidence="2" id="KW-0238">DNA-binding</keyword>
<keyword evidence="6" id="KW-1185">Reference proteome</keyword>
<dbReference type="InterPro" id="IPR028082">
    <property type="entry name" value="Peripla_BP_I"/>
</dbReference>
<dbReference type="GO" id="GO:0000976">
    <property type="term" value="F:transcription cis-regulatory region binding"/>
    <property type="evidence" value="ECO:0007669"/>
    <property type="project" value="TreeGrafter"/>
</dbReference>
<dbReference type="AlphaFoldDB" id="A0A8J3G1W2"/>